<evidence type="ECO:0000256" key="7">
    <source>
        <dbReference type="ARBA" id="ARBA00035131"/>
    </source>
</evidence>
<dbReference type="AlphaFoldDB" id="A0ABD2Q6W8"/>
<dbReference type="Pfam" id="PF00097">
    <property type="entry name" value="zf-C3HC4"/>
    <property type="match status" value="1"/>
</dbReference>
<dbReference type="PROSITE" id="PS50089">
    <property type="entry name" value="ZF_RING_2"/>
    <property type="match status" value="1"/>
</dbReference>
<comment type="caution">
    <text evidence="11">The sequence shown here is derived from an EMBL/GenBank/DDBJ whole genome shotgun (WGS) entry which is preliminary data.</text>
</comment>
<comment type="subcellular location">
    <subcellularLocation>
        <location evidence="1">Cytoplasm</location>
    </subcellularLocation>
</comment>
<organism evidence="11 12">
    <name type="scientific">Cichlidogyrus casuarinus</name>
    <dbReference type="NCBI Taxonomy" id="1844966"/>
    <lineage>
        <taxon>Eukaryota</taxon>
        <taxon>Metazoa</taxon>
        <taxon>Spiralia</taxon>
        <taxon>Lophotrochozoa</taxon>
        <taxon>Platyhelminthes</taxon>
        <taxon>Monogenea</taxon>
        <taxon>Monopisthocotylea</taxon>
        <taxon>Dactylogyridea</taxon>
        <taxon>Ancyrocephalidae</taxon>
        <taxon>Cichlidogyrus</taxon>
    </lineage>
</organism>
<name>A0ABD2Q6W8_9PLAT</name>
<dbReference type="InterPro" id="IPR039739">
    <property type="entry name" value="MAG2/RNF10"/>
</dbReference>
<dbReference type="PANTHER" id="PTHR12983:SF9">
    <property type="entry name" value="E3 UBIQUITIN-PROTEIN LIGASE RNF10"/>
    <property type="match status" value="1"/>
</dbReference>
<dbReference type="SMART" id="SM00184">
    <property type="entry name" value="RING"/>
    <property type="match status" value="1"/>
</dbReference>
<dbReference type="Gene3D" id="3.30.40.10">
    <property type="entry name" value="Zinc/RING finger domain, C3HC4 (zinc finger)"/>
    <property type="match status" value="1"/>
</dbReference>
<dbReference type="InterPro" id="IPR017907">
    <property type="entry name" value="Znf_RING_CS"/>
</dbReference>
<dbReference type="SUPFAM" id="SSF57850">
    <property type="entry name" value="RING/U-box"/>
    <property type="match status" value="1"/>
</dbReference>
<evidence type="ECO:0000256" key="1">
    <source>
        <dbReference type="ARBA" id="ARBA00004496"/>
    </source>
</evidence>
<dbReference type="PANTHER" id="PTHR12983">
    <property type="entry name" value="RING FINGER 10 FAMILY MEMBER"/>
    <property type="match status" value="1"/>
</dbReference>
<keyword evidence="5 9" id="KW-0863">Zinc-finger</keyword>
<keyword evidence="4" id="KW-0479">Metal-binding</keyword>
<dbReference type="Proteomes" id="UP001626550">
    <property type="component" value="Unassembled WGS sequence"/>
</dbReference>
<proteinExistence type="inferred from homology"/>
<dbReference type="InterPro" id="IPR013083">
    <property type="entry name" value="Znf_RING/FYVE/PHD"/>
</dbReference>
<evidence type="ECO:0000313" key="11">
    <source>
        <dbReference type="EMBL" id="KAL3315198.1"/>
    </source>
</evidence>
<dbReference type="InterPro" id="IPR018957">
    <property type="entry name" value="Znf_C3HC4_RING-type"/>
</dbReference>
<evidence type="ECO:0000256" key="2">
    <source>
        <dbReference type="ARBA" id="ARBA00008117"/>
    </source>
</evidence>
<evidence type="ECO:0000256" key="3">
    <source>
        <dbReference type="ARBA" id="ARBA00022490"/>
    </source>
</evidence>
<keyword evidence="3" id="KW-0963">Cytoplasm</keyword>
<evidence type="ECO:0000256" key="6">
    <source>
        <dbReference type="ARBA" id="ARBA00022833"/>
    </source>
</evidence>
<feature type="domain" description="RING-type" evidence="10">
    <location>
        <begin position="71"/>
        <end position="115"/>
    </location>
</feature>
<accession>A0ABD2Q6W8</accession>
<gene>
    <name evidence="11" type="ORF">Ciccas_006170</name>
</gene>
<dbReference type="CDD" id="cd16536">
    <property type="entry name" value="RING-HC_RNF10"/>
    <property type="match status" value="1"/>
</dbReference>
<dbReference type="PROSITE" id="PS00518">
    <property type="entry name" value="ZF_RING_1"/>
    <property type="match status" value="1"/>
</dbReference>
<evidence type="ECO:0000313" key="12">
    <source>
        <dbReference type="Proteomes" id="UP001626550"/>
    </source>
</evidence>
<sequence length="481" mass="54831">MMRRRQRSSISFSDNCFMLSLKNQDFINAKYRLLVRDNIQDLDSYTQCPNKTLPWDEIQVVLTSDSVLPECPICLYPPVAPRMERCGHIYCYPCLLQYIVNDDDGRGFRKCAICDSLIYQSHLKRVALNPLNSPLPGDEITLSLMKKPKNCYQLMDLDQGSAIDTNILCYKKQKFDRIVTASDRELAVIINDELDSLLSQLAVSKVDDMSFELVPFLESCIKSLRTEQTIINTRIKRQEPTPLKEKLNLEEVESEVFLFYQSSDGQDVYLNGLNWRCLNAEFANLPNSIHGKILDLKRCILTPQSRRTLRYLTHLPDGREVLIAELDLTHLLSEVTHNKFASEFAYHAKQRQAQQAKELELTRLKIEQENRPLKFHDGLRLLGNSDLSEAVPQASDFMPLTPHSVNHVNEDRSPTSLPVSFAAVSTLISLLTSTDDQVGCFFCSRQEQNDYVASLFSSDGRRRCVTTLAFAVAHRGPDPAN</sequence>
<evidence type="ECO:0000259" key="10">
    <source>
        <dbReference type="PROSITE" id="PS50089"/>
    </source>
</evidence>
<comment type="similarity">
    <text evidence="2">Belongs to the RNF10 family.</text>
</comment>
<dbReference type="GO" id="GO:0005737">
    <property type="term" value="C:cytoplasm"/>
    <property type="evidence" value="ECO:0007669"/>
    <property type="project" value="UniProtKB-SubCell"/>
</dbReference>
<dbReference type="GO" id="GO:0008270">
    <property type="term" value="F:zinc ion binding"/>
    <property type="evidence" value="ECO:0007669"/>
    <property type="project" value="UniProtKB-KW"/>
</dbReference>
<reference evidence="11 12" key="1">
    <citation type="submission" date="2024-11" db="EMBL/GenBank/DDBJ databases">
        <title>Adaptive evolution of stress response genes in parasites aligns with host niche diversity.</title>
        <authorList>
            <person name="Hahn C."/>
            <person name="Resl P."/>
        </authorList>
    </citation>
    <scope>NUCLEOTIDE SEQUENCE [LARGE SCALE GENOMIC DNA]</scope>
    <source>
        <strain evidence="11">EGGRZ-B1_66</strain>
        <tissue evidence="11">Body</tissue>
    </source>
</reference>
<evidence type="ECO:0000256" key="4">
    <source>
        <dbReference type="ARBA" id="ARBA00022723"/>
    </source>
</evidence>
<evidence type="ECO:0000256" key="5">
    <source>
        <dbReference type="ARBA" id="ARBA00022771"/>
    </source>
</evidence>
<keyword evidence="6" id="KW-0862">Zinc</keyword>
<keyword evidence="12" id="KW-1185">Reference proteome</keyword>
<dbReference type="InterPro" id="IPR001841">
    <property type="entry name" value="Znf_RING"/>
</dbReference>
<evidence type="ECO:0000256" key="8">
    <source>
        <dbReference type="ARBA" id="ARBA00035390"/>
    </source>
</evidence>
<dbReference type="EMBL" id="JBJKFK010000802">
    <property type="protein sequence ID" value="KAL3315198.1"/>
    <property type="molecule type" value="Genomic_DNA"/>
</dbReference>
<evidence type="ECO:0000256" key="9">
    <source>
        <dbReference type="PROSITE-ProRule" id="PRU00175"/>
    </source>
</evidence>
<protein>
    <recommendedName>
        <fullName evidence="7">E3 ubiquitin-protein ligase RNF10</fullName>
    </recommendedName>
    <alternativeName>
        <fullName evidence="8">RING finger protein 10</fullName>
    </alternativeName>
</protein>